<dbReference type="Proteomes" id="UP000035904">
    <property type="component" value="Unassembled WGS sequence"/>
</dbReference>
<name>A0A0J1HKF5_BACAN</name>
<dbReference type="RefSeq" id="WP_047957176.1">
    <property type="nucleotide sequence ID" value="NZ_LDPG01000035.1"/>
</dbReference>
<evidence type="ECO:0000313" key="1">
    <source>
        <dbReference type="EMBL" id="KLV14226.1"/>
    </source>
</evidence>
<dbReference type="PATRIC" id="fig|1392.242.peg.4495"/>
<accession>A0A0J1HKF5</accession>
<comment type="caution">
    <text evidence="1">The sequence shown here is derived from an EMBL/GenBank/DDBJ whole genome shotgun (WGS) entry which is preliminary data.</text>
</comment>
<gene>
    <name evidence="1" type="ORF">ABW01_28315</name>
</gene>
<evidence type="ECO:0000313" key="2">
    <source>
        <dbReference type="Proteomes" id="UP000035904"/>
    </source>
</evidence>
<organism evidence="1 2">
    <name type="scientific">Bacillus anthracis</name>
    <name type="common">anthrax bacterium</name>
    <dbReference type="NCBI Taxonomy" id="1392"/>
    <lineage>
        <taxon>Bacteria</taxon>
        <taxon>Bacillati</taxon>
        <taxon>Bacillota</taxon>
        <taxon>Bacilli</taxon>
        <taxon>Bacillales</taxon>
        <taxon>Bacillaceae</taxon>
        <taxon>Bacillus</taxon>
        <taxon>Bacillus cereus group</taxon>
    </lineage>
</organism>
<proteinExistence type="predicted"/>
<dbReference type="AlphaFoldDB" id="A0A0J1HKF5"/>
<reference evidence="1 2" key="1">
    <citation type="submission" date="2015-05" db="EMBL/GenBank/DDBJ databases">
        <title>Whole genome sequence and identification of bacterial endophytes from Costus igneus.</title>
        <authorList>
            <person name="Lee Y.P."/>
            <person name="Gan H.M."/>
            <person name="Eng W."/>
            <person name="Wheatley M.S."/>
            <person name="Caraballo A."/>
            <person name="Polter S."/>
            <person name="Savka M.A."/>
            <person name="Hudson A.O."/>
        </authorList>
    </citation>
    <scope>NUCLEOTIDE SEQUENCE [LARGE SCALE GENOMIC DNA]</scope>
    <source>
        <strain evidence="1 2">RIT375</strain>
    </source>
</reference>
<evidence type="ECO:0008006" key="3">
    <source>
        <dbReference type="Google" id="ProtNLM"/>
    </source>
</evidence>
<protein>
    <recommendedName>
        <fullName evidence="3">SUKH-4 immunity protein</fullName>
    </recommendedName>
</protein>
<dbReference type="EMBL" id="LDPG01000035">
    <property type="protein sequence ID" value="KLV14226.1"/>
    <property type="molecule type" value="Genomic_DNA"/>
</dbReference>
<sequence>MTLEIDKLNLPIDSMHFLLNHQIKGNEFEYLNVEFYTYSNGFLLDVVEWTKQNDFSLSILDKEYTEKFLASLEKFKPYLVIGSNMDSGNLLTIYQPTGEIYELEHEITERVERYFVNSSIEEMHSCFNCFKKYWVQLIGQGHYKDCDLIKTFHDLKNKLVELDNNILINDDNYNRHFWNCLYHSKLNFFLKKSNKI</sequence>